<evidence type="ECO:0000313" key="1">
    <source>
        <dbReference type="EMBL" id="JAD62357.1"/>
    </source>
</evidence>
<sequence length="92" mass="9994">MKSSAASWLLRCRSPTTFPSEGISKTSPMSSFLNASLLLPPMSRNVDDSSTWLSSHTKNDLFVLGISGNSRNPLNPVDRTSSLFLSSNCEIT</sequence>
<dbReference type="EMBL" id="GBRH01235538">
    <property type="protein sequence ID" value="JAD62357.1"/>
    <property type="molecule type" value="Transcribed_RNA"/>
</dbReference>
<organism evidence="1">
    <name type="scientific">Arundo donax</name>
    <name type="common">Giant reed</name>
    <name type="synonym">Donax arundinaceus</name>
    <dbReference type="NCBI Taxonomy" id="35708"/>
    <lineage>
        <taxon>Eukaryota</taxon>
        <taxon>Viridiplantae</taxon>
        <taxon>Streptophyta</taxon>
        <taxon>Embryophyta</taxon>
        <taxon>Tracheophyta</taxon>
        <taxon>Spermatophyta</taxon>
        <taxon>Magnoliopsida</taxon>
        <taxon>Liliopsida</taxon>
        <taxon>Poales</taxon>
        <taxon>Poaceae</taxon>
        <taxon>PACMAD clade</taxon>
        <taxon>Arundinoideae</taxon>
        <taxon>Arundineae</taxon>
        <taxon>Arundo</taxon>
    </lineage>
</organism>
<protein>
    <submittedName>
        <fullName evidence="1">Uncharacterized protein</fullName>
    </submittedName>
</protein>
<accession>A0A0A9BSV3</accession>
<dbReference type="AlphaFoldDB" id="A0A0A9BSV3"/>
<reference evidence="1" key="2">
    <citation type="journal article" date="2015" name="Data Brief">
        <title>Shoot transcriptome of the giant reed, Arundo donax.</title>
        <authorList>
            <person name="Barrero R.A."/>
            <person name="Guerrero F.D."/>
            <person name="Moolhuijzen P."/>
            <person name="Goolsby J.A."/>
            <person name="Tidwell J."/>
            <person name="Bellgard S.E."/>
            <person name="Bellgard M.I."/>
        </authorList>
    </citation>
    <scope>NUCLEOTIDE SEQUENCE</scope>
    <source>
        <tissue evidence="1">Shoot tissue taken approximately 20 cm above the soil surface</tissue>
    </source>
</reference>
<reference evidence="1" key="1">
    <citation type="submission" date="2014-09" db="EMBL/GenBank/DDBJ databases">
        <authorList>
            <person name="Magalhaes I.L.F."/>
            <person name="Oliveira U."/>
            <person name="Santos F.R."/>
            <person name="Vidigal T.H.D.A."/>
            <person name="Brescovit A.D."/>
            <person name="Santos A.J."/>
        </authorList>
    </citation>
    <scope>NUCLEOTIDE SEQUENCE</scope>
    <source>
        <tissue evidence="1">Shoot tissue taken approximately 20 cm above the soil surface</tissue>
    </source>
</reference>
<proteinExistence type="predicted"/>
<name>A0A0A9BSV3_ARUDO</name>